<evidence type="ECO:0000256" key="6">
    <source>
        <dbReference type="SAM" id="Phobius"/>
    </source>
</evidence>
<protein>
    <submittedName>
        <fullName evidence="7">Uncharacterized protein</fullName>
    </submittedName>
</protein>
<evidence type="ECO:0000256" key="2">
    <source>
        <dbReference type="ARBA" id="ARBA00022692"/>
    </source>
</evidence>
<feature type="compositionally biased region" description="Low complexity" evidence="5">
    <location>
        <begin position="222"/>
        <end position="231"/>
    </location>
</feature>
<dbReference type="EMBL" id="JAPQKL010000003">
    <property type="protein sequence ID" value="KAJ5138415.1"/>
    <property type="molecule type" value="Genomic_DNA"/>
</dbReference>
<keyword evidence="4 6" id="KW-0472">Membrane</keyword>
<evidence type="ECO:0000256" key="5">
    <source>
        <dbReference type="SAM" id="MobiDB-lite"/>
    </source>
</evidence>
<evidence type="ECO:0000256" key="3">
    <source>
        <dbReference type="ARBA" id="ARBA00022989"/>
    </source>
</evidence>
<evidence type="ECO:0000256" key="4">
    <source>
        <dbReference type="ARBA" id="ARBA00023136"/>
    </source>
</evidence>
<keyword evidence="2 6" id="KW-0812">Transmembrane</keyword>
<feature type="transmembrane region" description="Helical" evidence="6">
    <location>
        <begin position="172"/>
        <end position="193"/>
    </location>
</feature>
<dbReference type="AlphaFoldDB" id="A0A9W9H4C1"/>
<comment type="subcellular location">
    <subcellularLocation>
        <location evidence="1">Membrane</location>
        <topology evidence="1">Single-pass membrane protein</topology>
    </subcellularLocation>
</comment>
<keyword evidence="8" id="KW-1185">Reference proteome</keyword>
<comment type="caution">
    <text evidence="7">The sequence shown here is derived from an EMBL/GenBank/DDBJ whole genome shotgun (WGS) entry which is preliminary data.</text>
</comment>
<dbReference type="PANTHER" id="PTHR15549:SF34">
    <property type="entry name" value="MID2 DOMAIN-CONTAINING PROTEIN"/>
    <property type="match status" value="1"/>
</dbReference>
<proteinExistence type="predicted"/>
<evidence type="ECO:0000313" key="8">
    <source>
        <dbReference type="Proteomes" id="UP001149079"/>
    </source>
</evidence>
<name>A0A9W9H4C1_9EURO</name>
<dbReference type="Proteomes" id="UP001149079">
    <property type="component" value="Unassembled WGS sequence"/>
</dbReference>
<dbReference type="GO" id="GO:0071944">
    <property type="term" value="C:cell periphery"/>
    <property type="evidence" value="ECO:0007669"/>
    <property type="project" value="UniProtKB-ARBA"/>
</dbReference>
<reference evidence="7" key="2">
    <citation type="journal article" date="2023" name="IMA Fungus">
        <title>Comparative genomic study of the Penicillium genus elucidates a diverse pangenome and 15 lateral gene transfer events.</title>
        <authorList>
            <person name="Petersen C."/>
            <person name="Sorensen T."/>
            <person name="Nielsen M.R."/>
            <person name="Sondergaard T.E."/>
            <person name="Sorensen J.L."/>
            <person name="Fitzpatrick D.A."/>
            <person name="Frisvad J.C."/>
            <person name="Nielsen K.L."/>
        </authorList>
    </citation>
    <scope>NUCLEOTIDE SEQUENCE</scope>
    <source>
        <strain evidence="7">IBT 22155</strain>
    </source>
</reference>
<dbReference type="PANTHER" id="PTHR15549">
    <property type="entry name" value="PAIRED IMMUNOGLOBULIN-LIKE TYPE 2 RECEPTOR"/>
    <property type="match status" value="1"/>
</dbReference>
<sequence>METSTDYANYKTQANFIGWYIASAPEAITCAVGTWTTSGKYGDCRQTATYDIATSCYRGNSVVRGTKTVACAPDKSCDFFRVFSTVGQDGLYAVSRYGCFNNWAANSIYRTLPAEYLATTTTGTDSSPTDSASITSPASSSTTTSTNESSTPTGTGGTASSSSSNSGLSGGAIAGIVVGCVAAGVILALLVVFRRKLFACFGYTKAPGENSYSWAPVYVPPQTQSTSQSQQMSELSAQQVHELPGPPGPGSGVAELR</sequence>
<organism evidence="7 8">
    <name type="scientific">Penicillium bovifimosum</name>
    <dbReference type="NCBI Taxonomy" id="126998"/>
    <lineage>
        <taxon>Eukaryota</taxon>
        <taxon>Fungi</taxon>
        <taxon>Dikarya</taxon>
        <taxon>Ascomycota</taxon>
        <taxon>Pezizomycotina</taxon>
        <taxon>Eurotiomycetes</taxon>
        <taxon>Eurotiomycetidae</taxon>
        <taxon>Eurotiales</taxon>
        <taxon>Aspergillaceae</taxon>
        <taxon>Penicillium</taxon>
    </lineage>
</organism>
<dbReference type="InterPro" id="IPR051694">
    <property type="entry name" value="Immunoregulatory_rcpt-like"/>
</dbReference>
<dbReference type="GeneID" id="81403177"/>
<reference evidence="7" key="1">
    <citation type="submission" date="2022-11" db="EMBL/GenBank/DDBJ databases">
        <authorList>
            <person name="Petersen C."/>
        </authorList>
    </citation>
    <scope>NUCLEOTIDE SEQUENCE</scope>
    <source>
        <strain evidence="7">IBT 22155</strain>
    </source>
</reference>
<dbReference type="OrthoDB" id="4365699at2759"/>
<feature type="region of interest" description="Disordered" evidence="5">
    <location>
        <begin position="121"/>
        <end position="164"/>
    </location>
</feature>
<keyword evidence="3 6" id="KW-1133">Transmembrane helix</keyword>
<evidence type="ECO:0000313" key="7">
    <source>
        <dbReference type="EMBL" id="KAJ5138415.1"/>
    </source>
</evidence>
<evidence type="ECO:0000256" key="1">
    <source>
        <dbReference type="ARBA" id="ARBA00004167"/>
    </source>
</evidence>
<dbReference type="RefSeq" id="XP_056523064.1">
    <property type="nucleotide sequence ID" value="XM_056664007.1"/>
</dbReference>
<feature type="region of interest" description="Disordered" evidence="5">
    <location>
        <begin position="220"/>
        <end position="257"/>
    </location>
</feature>
<gene>
    <name evidence="7" type="ORF">N7515_003263</name>
</gene>
<accession>A0A9W9H4C1</accession>
<dbReference type="GO" id="GO:0016020">
    <property type="term" value="C:membrane"/>
    <property type="evidence" value="ECO:0007669"/>
    <property type="project" value="UniProtKB-SubCell"/>
</dbReference>